<evidence type="ECO:0000313" key="4">
    <source>
        <dbReference type="Proteomes" id="UP000033618"/>
    </source>
</evidence>
<reference evidence="3 4" key="1">
    <citation type="submission" date="2015-03" db="EMBL/GenBank/DDBJ databases">
        <title>Draft Genome Sequence of Burkholderia andropogonis type strain ICMP2807, isolated from Sorghum bicolor.</title>
        <authorList>
            <person name="Lopes-Santos L."/>
            <person name="Castro D.B."/>
            <person name="Ottoboni L.M."/>
            <person name="Park D."/>
            <person name="Weirc B.S."/>
            <person name="Destefano S.A."/>
        </authorList>
    </citation>
    <scope>NUCLEOTIDE SEQUENCE [LARGE SCALE GENOMIC DNA]</scope>
    <source>
        <strain evidence="3 4">ICMP2807</strain>
    </source>
</reference>
<feature type="region of interest" description="Disordered" evidence="1">
    <location>
        <begin position="1"/>
        <end position="23"/>
    </location>
</feature>
<accession>A0A0F5K2N2</accession>
<feature type="compositionally biased region" description="Polar residues" evidence="1">
    <location>
        <begin position="1"/>
        <end position="10"/>
    </location>
</feature>
<dbReference type="EMBL" id="LAQU01000004">
    <property type="protein sequence ID" value="KKB64353.1"/>
    <property type="molecule type" value="Genomic_DNA"/>
</dbReference>
<comment type="caution">
    <text evidence="3">The sequence shown here is derived from an EMBL/GenBank/DDBJ whole genome shotgun (WGS) entry which is preliminary data.</text>
</comment>
<name>A0A0F5K2N2_9BURK</name>
<feature type="domain" description="Transposase IS4-like" evidence="2">
    <location>
        <begin position="39"/>
        <end position="88"/>
    </location>
</feature>
<dbReference type="GO" id="GO:0006313">
    <property type="term" value="P:DNA transposition"/>
    <property type="evidence" value="ECO:0007669"/>
    <property type="project" value="InterPro"/>
</dbReference>
<protein>
    <recommendedName>
        <fullName evidence="2">Transposase IS4-like domain-containing protein</fullName>
    </recommendedName>
</protein>
<organism evidence="3 4">
    <name type="scientific">Robbsia andropogonis</name>
    <dbReference type="NCBI Taxonomy" id="28092"/>
    <lineage>
        <taxon>Bacteria</taxon>
        <taxon>Pseudomonadati</taxon>
        <taxon>Pseudomonadota</taxon>
        <taxon>Betaproteobacteria</taxon>
        <taxon>Burkholderiales</taxon>
        <taxon>Burkholderiaceae</taxon>
        <taxon>Robbsia</taxon>
    </lineage>
</organism>
<dbReference type="GO" id="GO:0004803">
    <property type="term" value="F:transposase activity"/>
    <property type="evidence" value="ECO:0007669"/>
    <property type="project" value="InterPro"/>
</dbReference>
<dbReference type="Proteomes" id="UP000033618">
    <property type="component" value="Unassembled WGS sequence"/>
</dbReference>
<dbReference type="InterPro" id="IPR002559">
    <property type="entry name" value="Transposase_11"/>
</dbReference>
<dbReference type="PANTHER" id="PTHR35604">
    <property type="entry name" value="TRANSPOSASE INSH FOR INSERTION SEQUENCE ELEMENT IS5A-RELATED"/>
    <property type="match status" value="1"/>
</dbReference>
<keyword evidence="4" id="KW-1185">Reference proteome</keyword>
<evidence type="ECO:0000256" key="1">
    <source>
        <dbReference type="SAM" id="MobiDB-lite"/>
    </source>
</evidence>
<sequence length="98" mass="11213">MQKMNVSALPTSRPREMGGLEGAYPKGKVGVRANFISQFGKRTKASIRAKFEHPFRLIKQQFGFVNVRYRGLKKNTAQLATLFALSNLWMTRRKLIKV</sequence>
<evidence type="ECO:0000313" key="3">
    <source>
        <dbReference type="EMBL" id="KKB64353.1"/>
    </source>
</evidence>
<evidence type="ECO:0000259" key="2">
    <source>
        <dbReference type="Pfam" id="PF01609"/>
    </source>
</evidence>
<dbReference type="STRING" id="28092.WM40_05195"/>
<dbReference type="PATRIC" id="fig|28092.6.peg.1236"/>
<dbReference type="PANTHER" id="PTHR35604:SF2">
    <property type="entry name" value="TRANSPOSASE INSH FOR INSERTION SEQUENCE ELEMENT IS5A-RELATED"/>
    <property type="match status" value="1"/>
</dbReference>
<dbReference type="AlphaFoldDB" id="A0A0F5K2N2"/>
<dbReference type="GO" id="GO:0003677">
    <property type="term" value="F:DNA binding"/>
    <property type="evidence" value="ECO:0007669"/>
    <property type="project" value="InterPro"/>
</dbReference>
<proteinExistence type="predicted"/>
<gene>
    <name evidence="3" type="ORF">WM40_05195</name>
</gene>
<dbReference type="Pfam" id="PF01609">
    <property type="entry name" value="DDE_Tnp_1"/>
    <property type="match status" value="1"/>
</dbReference>